<gene>
    <name evidence="3" type="ORF">RCF98_17165</name>
</gene>
<feature type="region of interest" description="Disordered" evidence="1">
    <location>
        <begin position="301"/>
        <end position="334"/>
    </location>
</feature>
<keyword evidence="2" id="KW-1133">Transmembrane helix</keyword>
<feature type="compositionally biased region" description="Low complexity" evidence="1">
    <location>
        <begin position="505"/>
        <end position="531"/>
    </location>
</feature>
<dbReference type="SUPFAM" id="SSF48452">
    <property type="entry name" value="TPR-like"/>
    <property type="match status" value="1"/>
</dbReference>
<accession>A0ABY9MPU6</accession>
<dbReference type="InterPro" id="IPR011990">
    <property type="entry name" value="TPR-like_helical_dom_sf"/>
</dbReference>
<organism evidence="3 4">
    <name type="scientific">Thiothrix lacustris</name>
    <dbReference type="NCBI Taxonomy" id="525917"/>
    <lineage>
        <taxon>Bacteria</taxon>
        <taxon>Pseudomonadati</taxon>
        <taxon>Pseudomonadota</taxon>
        <taxon>Gammaproteobacteria</taxon>
        <taxon>Thiotrichales</taxon>
        <taxon>Thiotrichaceae</taxon>
        <taxon>Thiothrix</taxon>
    </lineage>
</organism>
<dbReference type="SUPFAM" id="SSF56112">
    <property type="entry name" value="Protein kinase-like (PK-like)"/>
    <property type="match status" value="1"/>
</dbReference>
<keyword evidence="2" id="KW-0472">Membrane</keyword>
<feature type="compositionally biased region" description="Polar residues" evidence="1">
    <location>
        <begin position="663"/>
        <end position="677"/>
    </location>
</feature>
<dbReference type="RefSeq" id="WP_308895215.1">
    <property type="nucleotide sequence ID" value="NZ_CP133218.1"/>
</dbReference>
<feature type="compositionally biased region" description="Polar residues" evidence="1">
    <location>
        <begin position="312"/>
        <end position="325"/>
    </location>
</feature>
<feature type="compositionally biased region" description="Basic and acidic residues" evidence="1">
    <location>
        <begin position="488"/>
        <end position="499"/>
    </location>
</feature>
<proteinExistence type="predicted"/>
<feature type="region of interest" description="Disordered" evidence="1">
    <location>
        <begin position="642"/>
        <end position="711"/>
    </location>
</feature>
<evidence type="ECO:0000313" key="4">
    <source>
        <dbReference type="Proteomes" id="UP001236657"/>
    </source>
</evidence>
<evidence type="ECO:0000313" key="3">
    <source>
        <dbReference type="EMBL" id="WML90683.1"/>
    </source>
</evidence>
<sequence length="797" mass="86926">MQNLPILQERYALRRCMADTALGKLYWAQDQKQMPQSNEQTNVLVFTLLPALANNPAFEQAFGHILPTYQKPIAGMPHVIDDGTTTDGTRWMVMRNIGGMLLSERLAELDERGMPIPEAMELLDSINNTLANQRPSGIFGYLEPNAILLGDKLPCLLTAPVAAALRVTYNNSANDRSNQPLRSGYISPEALLGDTPTATDDTFSIACLAYHMFQGEPPFGKHSTLEAAIRNVFPGSIRKLRPDTWNALRQGLSLKRDERPKNPTALLRTLQRKQQKKLILPIASLVAAGAVAMTTYTLLSHHGNTPPKPVETQLSNPAPTQPNKGETTRQEDTSASLIGEANIPPALDQESAQAQAQADKLATETAARAAAERQDIAASAQIKLASENDLLTLQDNAADAIRKGNLFSTDPEYPAAIDYLRKARALESDNIKTQKLLAQLIDDQHTEVESLLAANKLEEANKLLLTTDQLISEFTLADSLKRQVSLESDVKQEQRKQALSEESSTDPTTTPTDTPTTPTTSASTSDTANTSDNAEQYIERAQRAINYGNINTSDERSESAVAYLSTLLEKTPEHPEALKLLEKVVTLQQEETRAMLQKHDTEKARSLLDDSQGLIGKYKLDDQVEEQISLEKRYRETLAMGIESTKDEPTSEAETPASKPEATPTSTAIPQGITATRPTEIKPAPIPQGITPTPRQETENPEAAETAAQSDPAPLEINIPADIPVQSTPVLSNSIELPPVRLDTPPPAPTFVPAAPDTVTFEVPAAPTNDTNNTFTPDVPNLMELPLDSIKDGLNNR</sequence>
<protein>
    <recommendedName>
        <fullName evidence="5">Protein kinase domain-containing protein</fullName>
    </recommendedName>
</protein>
<evidence type="ECO:0008006" key="5">
    <source>
        <dbReference type="Google" id="ProtNLM"/>
    </source>
</evidence>
<dbReference type="Gene3D" id="1.10.510.10">
    <property type="entry name" value="Transferase(Phosphotransferase) domain 1"/>
    <property type="match status" value="1"/>
</dbReference>
<dbReference type="InterPro" id="IPR011009">
    <property type="entry name" value="Kinase-like_dom_sf"/>
</dbReference>
<feature type="transmembrane region" description="Helical" evidence="2">
    <location>
        <begin position="278"/>
        <end position="299"/>
    </location>
</feature>
<evidence type="ECO:0000256" key="1">
    <source>
        <dbReference type="SAM" id="MobiDB-lite"/>
    </source>
</evidence>
<dbReference type="EMBL" id="CP133218">
    <property type="protein sequence ID" value="WML90683.1"/>
    <property type="molecule type" value="Genomic_DNA"/>
</dbReference>
<keyword evidence="4" id="KW-1185">Reference proteome</keyword>
<dbReference type="Proteomes" id="UP001236657">
    <property type="component" value="Chromosome"/>
</dbReference>
<reference evidence="3 4" key="1">
    <citation type="submission" date="2023-08" db="EMBL/GenBank/DDBJ databases">
        <title>New molecular markers tilS and rpoB for phylogenetic and monitoring studies of the genus Thiothrix biodiversity.</title>
        <authorList>
            <person name="Ravin N.V."/>
            <person name="Smolyakov D."/>
            <person name="Markov N.D."/>
            <person name="Beletsky A.V."/>
            <person name="Mardanov A.V."/>
            <person name="Rudenko T.S."/>
            <person name="Grabovich M.Y."/>
        </authorList>
    </citation>
    <scope>NUCLEOTIDE SEQUENCE [LARGE SCALE GENOMIC DNA]</scope>
    <source>
        <strain evidence="3 4">MK1</strain>
    </source>
</reference>
<keyword evidence="2" id="KW-0812">Transmembrane</keyword>
<evidence type="ECO:0000256" key="2">
    <source>
        <dbReference type="SAM" id="Phobius"/>
    </source>
</evidence>
<feature type="region of interest" description="Disordered" evidence="1">
    <location>
        <begin position="487"/>
        <end position="531"/>
    </location>
</feature>
<name>A0ABY9MPU6_9GAMM</name>